<feature type="domain" description="VWFA" evidence="3">
    <location>
        <begin position="1"/>
        <end position="132"/>
    </location>
</feature>
<dbReference type="GO" id="GO:0007155">
    <property type="term" value="P:cell adhesion"/>
    <property type="evidence" value="ECO:0007669"/>
    <property type="project" value="UniProtKB-KW"/>
</dbReference>
<gene>
    <name evidence="5" type="primary">LOC116222528</name>
</gene>
<dbReference type="SMART" id="SM00327">
    <property type="entry name" value="VWA"/>
    <property type="match status" value="2"/>
</dbReference>
<accession>A0A8M1KRB6</accession>
<dbReference type="InterPro" id="IPR050525">
    <property type="entry name" value="ECM_Assembly_Org"/>
</dbReference>
<proteinExistence type="predicted"/>
<evidence type="ECO:0000256" key="2">
    <source>
        <dbReference type="SAM" id="MobiDB-lite"/>
    </source>
</evidence>
<evidence type="ECO:0000313" key="4">
    <source>
        <dbReference type="Proteomes" id="UP000515152"/>
    </source>
</evidence>
<dbReference type="InterPro" id="IPR002035">
    <property type="entry name" value="VWF_A"/>
</dbReference>
<protein>
    <submittedName>
        <fullName evidence="5">Collagen alpha-1(VI) chain-like</fullName>
    </submittedName>
</protein>
<sequence>MSELISIHEAGGKPKLKKAIQDIRYIGKGTHTDCAISAATGQLMTGSPLQGNKYMVVVTDGHPFDGYKEPCGGISYAVSEARGMEIKIFGVAITPDHMDDRLSAIATDIRYRYNLSATSNNPEVVRNTINTIVSTIYKDSEPLGTPGRQGVAGKPGSLGAKGTAGDQGPPGHRGEKGDSGPTGDRGPRGSSGQKGEKGQNGVDGKDGMMGEPGMVGLSGCKGDDGTEGEPGPPGQRGDPGSFGSLGEKGETGPAGSPGLPGVPGPTGKKGDPGSSGTRGNKGDRGDDGDFGASGSPGSEGGKGEKGLRGPPGIRGGPGEKGEFGPPGAQGHEGPSGEIGAVGANGVSGLKGYKGEPGPAGSESVKGSRGLPGPPGERGPVGERGEDGVPGEGQPGYAGFQGFPGLRGPAGSKGIRGFPGMKGDAGLPGDRGDDNNLPGQEGPIGPRGYPGLEGEQGTPGPVGPRGPDECEILEVIKKLCSCCECECGPVKLLFVLDSSESIGLQNFTLEKEFIIRVINKITKLSKNKNEPGSRVGVVQYSHEGTQELVSMGDPKITSISQLKSAVKNMRWIAGGTYTGEALDFASKAFSNSQLDHKVAIVLTDGRSDTRDTKPLSSLCSVPNIRVLGIGIGDVFRRAPYHTMLEKITCLETSTPGVYLKIPDHSQLLEESLFENVTSYVCQDKKCPDYSCRADFKESTDIIFVLDGSSSVGQRNFERSRAFVGNMADRLLSADYSGHLRLSVVQYSGAQQQRVEVSFTSRVEDVLTRLQSVRFMDSATDLPAALGFLTSTVQREGRPGVPKKVVIFTDGRSVSTAQADIPRAAAAALGQNMQVFALTVGEIVNETGVCQLVTGLASGYSYEAVDRRVHRLAHYTDLASRVVMQSLAKKLVKA</sequence>
<dbReference type="Pfam" id="PF00092">
    <property type="entry name" value="VWA"/>
    <property type="match status" value="3"/>
</dbReference>
<dbReference type="Proteomes" id="UP000515152">
    <property type="component" value="Chromosome 11"/>
</dbReference>
<keyword evidence="1" id="KW-0130">Cell adhesion</keyword>
<dbReference type="AlphaFoldDB" id="A0A8M1KRB6"/>
<dbReference type="GeneID" id="116222528"/>
<dbReference type="PANTHER" id="PTHR24020:SF18">
    <property type="entry name" value="COLLAGEN ALPHA-1(VI) CHAIN"/>
    <property type="match status" value="1"/>
</dbReference>
<evidence type="ECO:0000313" key="5">
    <source>
        <dbReference type="RefSeq" id="XP_042565165.1"/>
    </source>
</evidence>
<reference evidence="5" key="1">
    <citation type="submission" date="2025-08" db="UniProtKB">
        <authorList>
            <consortium name="RefSeq"/>
        </authorList>
    </citation>
    <scope>IDENTIFICATION</scope>
</reference>
<keyword evidence="4" id="KW-1185">Reference proteome</keyword>
<feature type="domain" description="VWFA" evidence="3">
    <location>
        <begin position="490"/>
        <end position="675"/>
    </location>
</feature>
<dbReference type="PROSITE" id="PS50234">
    <property type="entry name" value="VWFA"/>
    <property type="match status" value="3"/>
</dbReference>
<dbReference type="InterPro" id="IPR008160">
    <property type="entry name" value="Collagen"/>
</dbReference>
<dbReference type="KEGG" id="char:116222528"/>
<feature type="domain" description="VWFA" evidence="3">
    <location>
        <begin position="699"/>
        <end position="885"/>
    </location>
</feature>
<feature type="region of interest" description="Disordered" evidence="2">
    <location>
        <begin position="139"/>
        <end position="464"/>
    </location>
</feature>
<evidence type="ECO:0000259" key="3">
    <source>
        <dbReference type="PROSITE" id="PS50234"/>
    </source>
</evidence>
<organism evidence="4 5">
    <name type="scientific">Clupea harengus</name>
    <name type="common">Atlantic herring</name>
    <dbReference type="NCBI Taxonomy" id="7950"/>
    <lineage>
        <taxon>Eukaryota</taxon>
        <taxon>Metazoa</taxon>
        <taxon>Chordata</taxon>
        <taxon>Craniata</taxon>
        <taxon>Vertebrata</taxon>
        <taxon>Euteleostomi</taxon>
        <taxon>Actinopterygii</taxon>
        <taxon>Neopterygii</taxon>
        <taxon>Teleostei</taxon>
        <taxon>Clupei</taxon>
        <taxon>Clupeiformes</taxon>
        <taxon>Clupeoidei</taxon>
        <taxon>Clupeidae</taxon>
        <taxon>Clupea</taxon>
    </lineage>
</organism>
<dbReference type="OrthoDB" id="8889285at2759"/>
<evidence type="ECO:0000256" key="1">
    <source>
        <dbReference type="ARBA" id="ARBA00022889"/>
    </source>
</evidence>
<dbReference type="RefSeq" id="XP_042565165.1">
    <property type="nucleotide sequence ID" value="XM_042709231.1"/>
</dbReference>
<dbReference type="PANTHER" id="PTHR24020">
    <property type="entry name" value="COLLAGEN ALPHA"/>
    <property type="match status" value="1"/>
</dbReference>
<name>A0A8M1KRB6_CLUHA</name>
<dbReference type="Pfam" id="PF01391">
    <property type="entry name" value="Collagen"/>
    <property type="match status" value="2"/>
</dbReference>